<dbReference type="AlphaFoldDB" id="A0AA40R4M8"/>
<dbReference type="InterPro" id="IPR003331">
    <property type="entry name" value="UDP_GlcNAc_Epimerase_2_dom"/>
</dbReference>
<keyword evidence="2" id="KW-0448">Lipopolysaccharide biosynthesis</keyword>
<evidence type="ECO:0000256" key="9">
    <source>
        <dbReference type="ARBA" id="ARBA00060597"/>
    </source>
</evidence>
<dbReference type="GO" id="GO:0005737">
    <property type="term" value="C:cytoplasm"/>
    <property type="evidence" value="ECO:0007669"/>
    <property type="project" value="UniProtKB-SubCell"/>
</dbReference>
<dbReference type="RefSeq" id="WP_060969536.1">
    <property type="nucleotide sequence ID" value="NZ_CM003772.1"/>
</dbReference>
<comment type="subcellular location">
    <subcellularLocation>
        <location evidence="1">Cytoplasm</location>
    </subcellularLocation>
</comment>
<evidence type="ECO:0000256" key="1">
    <source>
        <dbReference type="ARBA" id="ARBA00004496"/>
    </source>
</evidence>
<evidence type="ECO:0000256" key="2">
    <source>
        <dbReference type="ARBA" id="ARBA00022985"/>
    </source>
</evidence>
<dbReference type="Proteomes" id="UP000070119">
    <property type="component" value="Chromosome 2"/>
</dbReference>
<evidence type="ECO:0000256" key="4">
    <source>
        <dbReference type="ARBA" id="ARBA00023235"/>
    </source>
</evidence>
<dbReference type="InterPro" id="IPR029767">
    <property type="entry name" value="WecB-like"/>
</dbReference>
<dbReference type="FunFam" id="3.40.50.2000:FF:000043">
    <property type="entry name" value="UDP-N-acetylglucosamine 2-epimerase"/>
    <property type="match status" value="1"/>
</dbReference>
<accession>A0AA40R4M8</accession>
<dbReference type="Pfam" id="PF02350">
    <property type="entry name" value="Epimerase_2"/>
    <property type="match status" value="1"/>
</dbReference>
<protein>
    <recommendedName>
        <fullName evidence="10">Probable UDP-N-acetylglucosamine 2-epimerase</fullName>
        <ecNumber evidence="7">5.1.3.14</ecNumber>
    </recommendedName>
</protein>
<reference evidence="13 14" key="1">
    <citation type="submission" date="2015-11" db="EMBL/GenBank/DDBJ databases">
        <authorList>
            <person name="Sahl J."/>
            <person name="Wagner D."/>
            <person name="Keim P."/>
        </authorList>
    </citation>
    <scope>NUCLEOTIDE SEQUENCE [LARGE SCALE GENOMIC DNA]</scope>
    <source>
        <strain evidence="13 14">MSMB1157</strain>
    </source>
</reference>
<evidence type="ECO:0000256" key="11">
    <source>
        <dbReference type="RuleBase" id="RU003513"/>
    </source>
</evidence>
<dbReference type="PANTHER" id="PTHR43174">
    <property type="entry name" value="UDP-N-ACETYLGLUCOSAMINE 2-EPIMERASE"/>
    <property type="match status" value="1"/>
</dbReference>
<comment type="catalytic activity">
    <reaction evidence="5">
        <text>UDP-N-acetyl-alpha-D-glucosamine = UDP-N-acetyl-alpha-D-mannosamine</text>
        <dbReference type="Rhea" id="RHEA:17213"/>
        <dbReference type="ChEBI" id="CHEBI:57705"/>
        <dbReference type="ChEBI" id="CHEBI:68623"/>
        <dbReference type="EC" id="5.1.3.14"/>
    </reaction>
</comment>
<evidence type="ECO:0000256" key="5">
    <source>
        <dbReference type="ARBA" id="ARBA00036080"/>
    </source>
</evidence>
<evidence type="ECO:0000259" key="12">
    <source>
        <dbReference type="Pfam" id="PF02350"/>
    </source>
</evidence>
<dbReference type="SUPFAM" id="SSF53756">
    <property type="entry name" value="UDP-Glycosyltransferase/glycogen phosphorylase"/>
    <property type="match status" value="1"/>
</dbReference>
<evidence type="ECO:0000256" key="10">
    <source>
        <dbReference type="ARBA" id="ARBA00070970"/>
    </source>
</evidence>
<evidence type="ECO:0000256" key="3">
    <source>
        <dbReference type="ARBA" id="ARBA00023026"/>
    </source>
</evidence>
<evidence type="ECO:0000313" key="14">
    <source>
        <dbReference type="Proteomes" id="UP000070119"/>
    </source>
</evidence>
<dbReference type="EMBL" id="LNJU01000005">
    <property type="protein sequence ID" value="KWZ53075.1"/>
    <property type="molecule type" value="Genomic_DNA"/>
</dbReference>
<sequence>MKRVLIVFGTRPEAIKMAPLVHALRKCANFDVSVCVTAQHREMLDQVLELFDIRPEFDLDLMRSRQTLTDITSGILTHIGNVYEQAKPDFVLVHGDTTTTLAASLAAFYRHIPVGHVEAGLRTGNLESPWPEEMNRRFTDTLSSWHFAPTMQARQNLLSEGTAPARIVLTGNTVIDALLAIKRRLDDEPQLAADVAARFPFLDPVRRLVLVTGHRRESFGEPFRQFCSALRILASNYPDVQIVYPVHLNPAVREPAEIILSGHDNIFLLGPQEYLPFVFLMSRAHFVITDSGGIQEEAPALGKPVLVTRETTERPEAIEAGTARLVGTEILTILGAASELLGNAGAYRRMAQAANPYGDGHACERIVAALGEMEGVQQGSRTVRAA</sequence>
<dbReference type="PANTHER" id="PTHR43174:SF2">
    <property type="entry name" value="UDP-N-ACETYLGLUCOSAMINE 2-EPIMERASE"/>
    <property type="match status" value="1"/>
</dbReference>
<dbReference type="EC" id="5.1.3.14" evidence="7"/>
<proteinExistence type="inferred from homology"/>
<organism evidence="13 14">
    <name type="scientific">Burkholderia ubonensis</name>
    <dbReference type="NCBI Taxonomy" id="101571"/>
    <lineage>
        <taxon>Bacteria</taxon>
        <taxon>Pseudomonadati</taxon>
        <taxon>Pseudomonadota</taxon>
        <taxon>Betaproteobacteria</taxon>
        <taxon>Burkholderiales</taxon>
        <taxon>Burkholderiaceae</taxon>
        <taxon>Burkholderia</taxon>
        <taxon>Burkholderia cepacia complex</taxon>
    </lineage>
</organism>
<comment type="similarity">
    <text evidence="6 11">Belongs to the UDP-N-acetylglucosamine 2-epimerase family.</text>
</comment>
<feature type="domain" description="UDP-N-acetylglucosamine 2-epimerase" evidence="12">
    <location>
        <begin position="23"/>
        <end position="370"/>
    </location>
</feature>
<evidence type="ECO:0000256" key="6">
    <source>
        <dbReference type="ARBA" id="ARBA00038209"/>
    </source>
</evidence>
<dbReference type="NCBIfam" id="TIGR00236">
    <property type="entry name" value="wecB"/>
    <property type="match status" value="1"/>
</dbReference>
<comment type="pathway">
    <text evidence="9">Glycan metabolism; exopolysaccharide EPS I biosynthesis.</text>
</comment>
<keyword evidence="4 11" id="KW-0413">Isomerase</keyword>
<dbReference type="GO" id="GO:0008761">
    <property type="term" value="F:UDP-N-acetylglucosamine 2-epimerase activity"/>
    <property type="evidence" value="ECO:0007669"/>
    <property type="project" value="UniProtKB-EC"/>
</dbReference>
<dbReference type="GO" id="GO:0009103">
    <property type="term" value="P:lipopolysaccharide biosynthetic process"/>
    <property type="evidence" value="ECO:0007669"/>
    <property type="project" value="UniProtKB-KW"/>
</dbReference>
<evidence type="ECO:0000256" key="7">
    <source>
        <dbReference type="ARBA" id="ARBA00038858"/>
    </source>
</evidence>
<evidence type="ECO:0000256" key="8">
    <source>
        <dbReference type="ARBA" id="ARBA00057006"/>
    </source>
</evidence>
<keyword evidence="3" id="KW-0843">Virulence</keyword>
<dbReference type="Gene3D" id="3.40.50.2000">
    <property type="entry name" value="Glycogen Phosphorylase B"/>
    <property type="match status" value="2"/>
</dbReference>
<comment type="caution">
    <text evidence="13">The sequence shown here is derived from an EMBL/GenBank/DDBJ whole genome shotgun (WGS) entry which is preliminary data.</text>
</comment>
<gene>
    <name evidence="13" type="ORF">WK57_29165</name>
</gene>
<evidence type="ECO:0000313" key="13">
    <source>
        <dbReference type="EMBL" id="KWZ53075.1"/>
    </source>
</evidence>
<comment type="function">
    <text evidence="8">May be involved in synthesis of N-acetyltrideoxygalactose, a component of exopolysaccharide EPS I which functions as a virulence factor.</text>
</comment>
<dbReference type="CDD" id="cd03786">
    <property type="entry name" value="GTB_UDP-GlcNAc_2-Epimerase"/>
    <property type="match status" value="1"/>
</dbReference>
<name>A0AA40R4M8_9BURK</name>